<proteinExistence type="predicted"/>
<dbReference type="PATRIC" id="fig|55398.3.peg.4217"/>
<dbReference type="PANTHER" id="PTHR11851">
    <property type="entry name" value="METALLOPROTEASE"/>
    <property type="match status" value="1"/>
</dbReference>
<dbReference type="InterPro" id="IPR011765">
    <property type="entry name" value="Pept_M16_N"/>
</dbReference>
<feature type="domain" description="Peptidase M16 C-terminal" evidence="2">
    <location>
        <begin position="222"/>
        <end position="397"/>
    </location>
</feature>
<dbReference type="EMBL" id="LJRF01000039">
    <property type="protein sequence ID" value="KPY50271.1"/>
    <property type="molecule type" value="Genomic_DNA"/>
</dbReference>
<evidence type="ECO:0000313" key="4">
    <source>
        <dbReference type="Proteomes" id="UP000050554"/>
    </source>
</evidence>
<gene>
    <name evidence="3" type="ORF">ALO47_03357</name>
</gene>
<evidence type="ECO:0000259" key="1">
    <source>
        <dbReference type="Pfam" id="PF00675"/>
    </source>
</evidence>
<dbReference type="SUPFAM" id="SSF63411">
    <property type="entry name" value="LuxS/MPP-like metallohydrolase"/>
    <property type="match status" value="2"/>
</dbReference>
<dbReference type="InterPro" id="IPR011249">
    <property type="entry name" value="Metalloenz_LuxS/M16"/>
</dbReference>
<organism evidence="3 4">
    <name type="scientific">Pseudomonas syringae pv. ribicola</name>
    <dbReference type="NCBI Taxonomy" id="55398"/>
    <lineage>
        <taxon>Bacteria</taxon>
        <taxon>Pseudomonadati</taxon>
        <taxon>Pseudomonadota</taxon>
        <taxon>Gammaproteobacteria</taxon>
        <taxon>Pseudomonadales</taxon>
        <taxon>Pseudomonadaceae</taxon>
        <taxon>Pseudomonas</taxon>
    </lineage>
</organism>
<accession>A0A0P9ZQP1</accession>
<dbReference type="Pfam" id="PF05193">
    <property type="entry name" value="Peptidase_M16_C"/>
    <property type="match status" value="1"/>
</dbReference>
<dbReference type="InterPro" id="IPR007863">
    <property type="entry name" value="Peptidase_M16_C"/>
</dbReference>
<evidence type="ECO:0000259" key="2">
    <source>
        <dbReference type="Pfam" id="PF05193"/>
    </source>
</evidence>
<feature type="domain" description="Peptidase M16 N-terminal" evidence="1">
    <location>
        <begin position="80"/>
        <end position="212"/>
    </location>
</feature>
<sequence length="475" mass="51727">MIKRNAPIPTISDQVMADTSIARSDMTGETTTLALGSKLETFGDLVGKTTIRRALNIQTWNTAEGAKVLFAEARELPMLDIFLTVAAGSSQDDWTPGIARLTSYMLGNGIDGKDASVIAQDFEALGARLGIEPYDDRATFWLRSLSAAQQREPAVKLFSEVVGKPTFPSDAVTRLKNLMITSIENEKREPRRIAWDELYKKLYGDHPYAYRTNGNEKGINAITLARLKAFHAKGYAAGNAVIAIIGDLSREDAQVIAAQVSASLPKGPKLAKVGDPAEPTAGAMHIHSPSSQTQILLGQPGITRNDPDYVALMASNSILGGSGFGSRLVMEVREKRGLTYDITSRLITSSATGTFTIELQTRAEMSENTLELVQEIVRDFFANGPTQKELDDIKRQMTGSFPLEVASNSAIGSRLADIGFYDLPISHFDDYMTAIRELTIEQVKTAIYRHLSAEKMIIVTVGPTVPQKELPATAE</sequence>
<dbReference type="PANTHER" id="PTHR11851:SF224">
    <property type="entry name" value="PROCESSING PROTEASE"/>
    <property type="match status" value="1"/>
</dbReference>
<name>A0A0P9ZQP1_PSESI</name>
<reference evidence="3 4" key="1">
    <citation type="submission" date="2015-09" db="EMBL/GenBank/DDBJ databases">
        <title>Genome announcement of multiple Pseudomonas syringae strains.</title>
        <authorList>
            <person name="Thakur S."/>
            <person name="Wang P.W."/>
            <person name="Gong Y."/>
            <person name="Weir B.S."/>
            <person name="Guttman D.S."/>
        </authorList>
    </citation>
    <scope>NUCLEOTIDE SEQUENCE [LARGE SCALE GENOMIC DNA]</scope>
    <source>
        <strain evidence="3 4">ICMP3882</strain>
    </source>
</reference>
<dbReference type="Gene3D" id="3.30.830.10">
    <property type="entry name" value="Metalloenzyme, LuxS/M16 peptidase-like"/>
    <property type="match status" value="2"/>
</dbReference>
<dbReference type="Pfam" id="PF00675">
    <property type="entry name" value="Peptidase_M16"/>
    <property type="match status" value="1"/>
</dbReference>
<dbReference type="InterPro" id="IPR050361">
    <property type="entry name" value="MPP/UQCRC_Complex"/>
</dbReference>
<dbReference type="RefSeq" id="WP_004884409.1">
    <property type="nucleotide sequence ID" value="NZ_LJRF01000039.1"/>
</dbReference>
<dbReference type="GO" id="GO:0046872">
    <property type="term" value="F:metal ion binding"/>
    <property type="evidence" value="ECO:0007669"/>
    <property type="project" value="InterPro"/>
</dbReference>
<evidence type="ECO:0000313" key="3">
    <source>
        <dbReference type="EMBL" id="KPY50271.1"/>
    </source>
</evidence>
<dbReference type="Proteomes" id="UP000050554">
    <property type="component" value="Unassembled WGS sequence"/>
</dbReference>
<comment type="caution">
    <text evidence="3">The sequence shown here is derived from an EMBL/GenBank/DDBJ whole genome shotgun (WGS) entry which is preliminary data.</text>
</comment>
<dbReference type="AlphaFoldDB" id="A0A0P9ZQP1"/>
<protein>
    <submittedName>
        <fullName evidence="3">Insulinase-like:peptidase M16, C-terminal</fullName>
    </submittedName>
</protein>